<name>A0AAV7NI37_PLEWA</name>
<dbReference type="AlphaFoldDB" id="A0AAV7NI37"/>
<protein>
    <recommendedName>
        <fullName evidence="4">SCAN box domain-containing protein</fullName>
    </recommendedName>
</protein>
<dbReference type="InterPro" id="IPR042566">
    <property type="entry name" value="L1_C"/>
</dbReference>
<evidence type="ECO:0000313" key="2">
    <source>
        <dbReference type="EMBL" id="KAJ1115763.1"/>
    </source>
</evidence>
<dbReference type="EMBL" id="JANPWB010000012">
    <property type="protein sequence ID" value="KAJ1115763.1"/>
    <property type="molecule type" value="Genomic_DNA"/>
</dbReference>
<feature type="region of interest" description="Disordered" evidence="1">
    <location>
        <begin position="103"/>
        <end position="128"/>
    </location>
</feature>
<keyword evidence="3" id="KW-1185">Reference proteome</keyword>
<feature type="compositionally biased region" description="Polar residues" evidence="1">
    <location>
        <begin position="103"/>
        <end position="117"/>
    </location>
</feature>
<accession>A0AAV7NI37</accession>
<evidence type="ECO:0000313" key="3">
    <source>
        <dbReference type="Proteomes" id="UP001066276"/>
    </source>
</evidence>
<proteinExistence type="predicted"/>
<dbReference type="Gene3D" id="3.30.250.20">
    <property type="entry name" value="L1 transposable element, C-terminal domain"/>
    <property type="match status" value="1"/>
</dbReference>
<organism evidence="2 3">
    <name type="scientific">Pleurodeles waltl</name>
    <name type="common">Iberian ribbed newt</name>
    <dbReference type="NCBI Taxonomy" id="8319"/>
    <lineage>
        <taxon>Eukaryota</taxon>
        <taxon>Metazoa</taxon>
        <taxon>Chordata</taxon>
        <taxon>Craniata</taxon>
        <taxon>Vertebrata</taxon>
        <taxon>Euteleostomi</taxon>
        <taxon>Amphibia</taxon>
        <taxon>Batrachia</taxon>
        <taxon>Caudata</taxon>
        <taxon>Salamandroidea</taxon>
        <taxon>Salamandridae</taxon>
        <taxon>Pleurodelinae</taxon>
        <taxon>Pleurodeles</taxon>
    </lineage>
</organism>
<gene>
    <name evidence="2" type="ORF">NDU88_003985</name>
</gene>
<evidence type="ECO:0008006" key="4">
    <source>
        <dbReference type="Google" id="ProtNLM"/>
    </source>
</evidence>
<dbReference type="Proteomes" id="UP001066276">
    <property type="component" value="Chromosome 8"/>
</dbReference>
<evidence type="ECO:0000256" key="1">
    <source>
        <dbReference type="SAM" id="MobiDB-lite"/>
    </source>
</evidence>
<sequence length="175" mass="19713">MSSPIVACLLRHGQAHQLLLVAQAHGPFWVEAYEIHITADFSKETNDRRKAFLALRPQLRQLEMKYALFELARMWVTNNGVSINEPEDLCLFLDGLLPQSMDTNTPARPQVLPTDTRSAPPPPTTLGESVTMKQTILLEVETLRDSQGHMTTGGKYYKRWHSTPRYQTGTSLAPP</sequence>
<comment type="caution">
    <text evidence="2">The sequence shown here is derived from an EMBL/GenBank/DDBJ whole genome shotgun (WGS) entry which is preliminary data.</text>
</comment>
<reference evidence="2" key="1">
    <citation type="journal article" date="2022" name="bioRxiv">
        <title>Sequencing and chromosome-scale assembly of the giantPleurodeles waltlgenome.</title>
        <authorList>
            <person name="Brown T."/>
            <person name="Elewa A."/>
            <person name="Iarovenko S."/>
            <person name="Subramanian E."/>
            <person name="Araus A.J."/>
            <person name="Petzold A."/>
            <person name="Susuki M."/>
            <person name="Suzuki K.-i.T."/>
            <person name="Hayashi T."/>
            <person name="Toyoda A."/>
            <person name="Oliveira C."/>
            <person name="Osipova E."/>
            <person name="Leigh N.D."/>
            <person name="Simon A."/>
            <person name="Yun M.H."/>
        </authorList>
    </citation>
    <scope>NUCLEOTIDE SEQUENCE</scope>
    <source>
        <strain evidence="2">20211129_DDA</strain>
        <tissue evidence="2">Liver</tissue>
    </source>
</reference>